<organism evidence="3 4">
    <name type="scientific">Suillus luteus UH-Slu-Lm8-n1</name>
    <dbReference type="NCBI Taxonomy" id="930992"/>
    <lineage>
        <taxon>Eukaryota</taxon>
        <taxon>Fungi</taxon>
        <taxon>Dikarya</taxon>
        <taxon>Basidiomycota</taxon>
        <taxon>Agaricomycotina</taxon>
        <taxon>Agaricomycetes</taxon>
        <taxon>Agaricomycetidae</taxon>
        <taxon>Boletales</taxon>
        <taxon>Suillineae</taxon>
        <taxon>Suillaceae</taxon>
        <taxon>Suillus</taxon>
    </lineage>
</organism>
<dbReference type="InParanoid" id="A0A0D0BCM2"/>
<reference evidence="4" key="2">
    <citation type="submission" date="2015-01" db="EMBL/GenBank/DDBJ databases">
        <title>Evolutionary Origins and Diversification of the Mycorrhizal Mutualists.</title>
        <authorList>
            <consortium name="DOE Joint Genome Institute"/>
            <consortium name="Mycorrhizal Genomics Consortium"/>
            <person name="Kohler A."/>
            <person name="Kuo A."/>
            <person name="Nagy L.G."/>
            <person name="Floudas D."/>
            <person name="Copeland A."/>
            <person name="Barry K.W."/>
            <person name="Cichocki N."/>
            <person name="Veneault-Fourrey C."/>
            <person name="LaButti K."/>
            <person name="Lindquist E.A."/>
            <person name="Lipzen A."/>
            <person name="Lundell T."/>
            <person name="Morin E."/>
            <person name="Murat C."/>
            <person name="Riley R."/>
            <person name="Ohm R."/>
            <person name="Sun H."/>
            <person name="Tunlid A."/>
            <person name="Henrissat B."/>
            <person name="Grigoriev I.V."/>
            <person name="Hibbett D.S."/>
            <person name="Martin F."/>
        </authorList>
    </citation>
    <scope>NUCLEOTIDE SEQUENCE [LARGE SCALE GENOMIC DNA]</scope>
    <source>
        <strain evidence="4">UH-Slu-Lm8-n1</strain>
    </source>
</reference>
<evidence type="ECO:0000259" key="2">
    <source>
        <dbReference type="Pfam" id="PF11976"/>
    </source>
</evidence>
<feature type="region of interest" description="Disordered" evidence="1">
    <location>
        <begin position="334"/>
        <end position="364"/>
    </location>
</feature>
<dbReference type="EMBL" id="KN835146">
    <property type="protein sequence ID" value="KIK47499.1"/>
    <property type="molecule type" value="Genomic_DNA"/>
</dbReference>
<protein>
    <recommendedName>
        <fullName evidence="2">Rad60/SUMO-like domain-containing protein</fullName>
    </recommendedName>
</protein>
<dbReference type="Gene3D" id="3.10.20.90">
    <property type="entry name" value="Phosphatidylinositol 3-kinase Catalytic Subunit, Chain A, domain 1"/>
    <property type="match status" value="2"/>
</dbReference>
<gene>
    <name evidence="3" type="ORF">CY34DRAFT_104476</name>
</gene>
<proteinExistence type="predicted"/>
<feature type="compositionally biased region" description="Basic residues" evidence="1">
    <location>
        <begin position="153"/>
        <end position="162"/>
    </location>
</feature>
<dbReference type="Pfam" id="PF11976">
    <property type="entry name" value="Rad60-SLD"/>
    <property type="match status" value="1"/>
</dbReference>
<feature type="region of interest" description="Disordered" evidence="1">
    <location>
        <begin position="72"/>
        <end position="119"/>
    </location>
</feature>
<dbReference type="HOGENOM" id="CLU_038184_0_0_1"/>
<feature type="compositionally biased region" description="Polar residues" evidence="1">
    <location>
        <begin position="23"/>
        <end position="48"/>
    </location>
</feature>
<dbReference type="CDD" id="cd01763">
    <property type="entry name" value="Ubl_SUMO_like"/>
    <property type="match status" value="1"/>
</dbReference>
<dbReference type="STRING" id="930992.A0A0D0BCM2"/>
<reference evidence="3 4" key="1">
    <citation type="submission" date="2014-04" db="EMBL/GenBank/DDBJ databases">
        <authorList>
            <consortium name="DOE Joint Genome Institute"/>
            <person name="Kuo A."/>
            <person name="Ruytinx J."/>
            <person name="Rineau F."/>
            <person name="Colpaert J."/>
            <person name="Kohler A."/>
            <person name="Nagy L.G."/>
            <person name="Floudas D."/>
            <person name="Copeland A."/>
            <person name="Barry K.W."/>
            <person name="Cichocki N."/>
            <person name="Veneault-Fourrey C."/>
            <person name="LaButti K."/>
            <person name="Lindquist E.A."/>
            <person name="Lipzen A."/>
            <person name="Lundell T."/>
            <person name="Morin E."/>
            <person name="Murat C."/>
            <person name="Sun H."/>
            <person name="Tunlid A."/>
            <person name="Henrissat B."/>
            <person name="Grigoriev I.V."/>
            <person name="Hibbett D.S."/>
            <person name="Martin F."/>
            <person name="Nordberg H.P."/>
            <person name="Cantor M.N."/>
            <person name="Hua S.X."/>
        </authorList>
    </citation>
    <scope>NUCLEOTIDE SEQUENCE [LARGE SCALE GENOMIC DNA]</scope>
    <source>
        <strain evidence="3 4">UH-Slu-Lm8-n1</strain>
    </source>
</reference>
<dbReference type="OrthoDB" id="3365399at2759"/>
<dbReference type="Proteomes" id="UP000054485">
    <property type="component" value="Unassembled WGS sequence"/>
</dbReference>
<sequence length="451" mass="50107">MSATTRPRPRPRPVAKPKAASPTTVDPNITPSPVQPFSSTSTAQNFTAGSKLDDEDAIFLRNRGRTTQCWNKLRAMTKDTPSDKADEDDLDWGERTEPEFTPRHRKKKPNKQHELPRWQAADIVTFLSSDNEEDDFEITENTPNASRSDTSTRKRKRDRSRSRSITPPPQLPIHQLNNARALVRQALAVAPPRAPSPIQILDDPTDTSDLNPELAKIAEEVRRRAAATKNTPEQGGGPELVIIKVRWQPHPLNTSGAKDVWNFKMKRHDTFQYLFEELADLAAVLVNHLVVSHDGKRLFASGTPHGLRIWAEGELEACDQTTWDYIRAQRHQQAPNVAQFSRNSPSPERESDAESEAESTGGDKIRLVLRSAATEDSVNLTVRSTTTCGAIIKAFLKAAGLSDRYPVPPSKGKQTTHAMPQLMVDGDKMTDDMEIGEADLDDGDLVEVVGL</sequence>
<accession>A0A0D0BCM2</accession>
<feature type="region of interest" description="Disordered" evidence="1">
    <location>
        <begin position="134"/>
        <end position="174"/>
    </location>
</feature>
<evidence type="ECO:0000256" key="1">
    <source>
        <dbReference type="SAM" id="MobiDB-lite"/>
    </source>
</evidence>
<dbReference type="InterPro" id="IPR022617">
    <property type="entry name" value="Rad60/SUMO-like_dom"/>
</dbReference>
<evidence type="ECO:0000313" key="4">
    <source>
        <dbReference type="Proteomes" id="UP000054485"/>
    </source>
</evidence>
<evidence type="ECO:0000313" key="3">
    <source>
        <dbReference type="EMBL" id="KIK47499.1"/>
    </source>
</evidence>
<feature type="region of interest" description="Disordered" evidence="1">
    <location>
        <begin position="1"/>
        <end position="56"/>
    </location>
</feature>
<feature type="domain" description="Rad60/SUMO-like" evidence="2">
    <location>
        <begin position="365"/>
        <end position="449"/>
    </location>
</feature>
<name>A0A0D0BCM2_9AGAM</name>
<feature type="compositionally biased region" description="Basic and acidic residues" evidence="1">
    <location>
        <begin position="92"/>
        <end position="102"/>
    </location>
</feature>
<feature type="compositionally biased region" description="Polar residues" evidence="1">
    <location>
        <begin position="334"/>
        <end position="343"/>
    </location>
</feature>
<dbReference type="AlphaFoldDB" id="A0A0D0BCM2"/>
<keyword evidence="4" id="KW-1185">Reference proteome</keyword>